<dbReference type="Gene3D" id="1.10.287.470">
    <property type="entry name" value="Helix hairpin bin"/>
    <property type="match status" value="1"/>
</dbReference>
<dbReference type="InterPro" id="IPR058624">
    <property type="entry name" value="MdtA-like_HH"/>
</dbReference>
<keyword evidence="6" id="KW-1185">Reference proteome</keyword>
<dbReference type="PANTHER" id="PTHR30158:SF3">
    <property type="entry name" value="MULTIDRUG EFFLUX PUMP SUBUNIT ACRA-RELATED"/>
    <property type="match status" value="1"/>
</dbReference>
<evidence type="ECO:0000256" key="1">
    <source>
        <dbReference type="ARBA" id="ARBA00009477"/>
    </source>
</evidence>
<dbReference type="InterPro" id="IPR058625">
    <property type="entry name" value="MdtA-like_BSH"/>
</dbReference>
<dbReference type="InterPro" id="IPR058626">
    <property type="entry name" value="MdtA-like_b-barrel"/>
</dbReference>
<feature type="domain" description="Multidrug resistance protein MdtA-like beta-barrel" evidence="4">
    <location>
        <begin position="179"/>
        <end position="267"/>
    </location>
</feature>
<evidence type="ECO:0000313" key="5">
    <source>
        <dbReference type="EMBL" id="MEN3069894.1"/>
    </source>
</evidence>
<dbReference type="Pfam" id="PF25876">
    <property type="entry name" value="HH_MFP_RND"/>
    <property type="match status" value="1"/>
</dbReference>
<feature type="domain" description="Multidrug resistance protein MdtA-like barrel-sandwich hybrid" evidence="3">
    <location>
        <begin position="33"/>
        <end position="172"/>
    </location>
</feature>
<feature type="domain" description="Multidrug resistance protein MdtA-like alpha-helical hairpin" evidence="2">
    <location>
        <begin position="74"/>
        <end position="143"/>
    </location>
</feature>
<reference evidence="5 6" key="1">
    <citation type="journal article" date="2018" name="Int. J. Syst. Evol. Microbiol.">
        <title>Uliginosibacterium sediminicola sp. nov., isolated from freshwater sediment.</title>
        <authorList>
            <person name="Hwang W.M."/>
            <person name="Kim S.M."/>
            <person name="Kang K."/>
            <person name="Ahn T.Y."/>
        </authorList>
    </citation>
    <scope>NUCLEOTIDE SEQUENCE [LARGE SCALE GENOMIC DNA]</scope>
    <source>
        <strain evidence="5 6">M1-21</strain>
    </source>
</reference>
<dbReference type="NCBIfam" id="TIGR01730">
    <property type="entry name" value="RND_mfp"/>
    <property type="match status" value="1"/>
</dbReference>
<dbReference type="RefSeq" id="WP_345920668.1">
    <property type="nucleotide sequence ID" value="NZ_JBDIVE010000009.1"/>
</dbReference>
<dbReference type="SUPFAM" id="SSF111369">
    <property type="entry name" value="HlyD-like secretion proteins"/>
    <property type="match status" value="1"/>
</dbReference>
<gene>
    <name evidence="5" type="ORF">ABDB84_15535</name>
</gene>
<organism evidence="5 6">
    <name type="scientific">Uliginosibacterium sediminicola</name>
    <dbReference type="NCBI Taxonomy" id="2024550"/>
    <lineage>
        <taxon>Bacteria</taxon>
        <taxon>Pseudomonadati</taxon>
        <taxon>Pseudomonadota</taxon>
        <taxon>Betaproteobacteria</taxon>
        <taxon>Rhodocyclales</taxon>
        <taxon>Zoogloeaceae</taxon>
        <taxon>Uliginosibacterium</taxon>
    </lineage>
</organism>
<comment type="caution">
    <text evidence="5">The sequence shown here is derived from an EMBL/GenBank/DDBJ whole genome shotgun (WGS) entry which is preliminary data.</text>
</comment>
<comment type="similarity">
    <text evidence="1">Belongs to the membrane fusion protein (MFP) (TC 8.A.1) family.</text>
</comment>
<evidence type="ECO:0000259" key="2">
    <source>
        <dbReference type="Pfam" id="PF25876"/>
    </source>
</evidence>
<dbReference type="Pfam" id="PF25944">
    <property type="entry name" value="Beta-barrel_RND"/>
    <property type="match status" value="1"/>
</dbReference>
<dbReference type="Gene3D" id="2.40.420.20">
    <property type="match status" value="1"/>
</dbReference>
<evidence type="ECO:0000259" key="3">
    <source>
        <dbReference type="Pfam" id="PF25917"/>
    </source>
</evidence>
<dbReference type="Gene3D" id="2.40.50.100">
    <property type="match status" value="1"/>
</dbReference>
<evidence type="ECO:0000313" key="6">
    <source>
        <dbReference type="Proteomes" id="UP001410394"/>
    </source>
</evidence>
<dbReference type="InterPro" id="IPR006143">
    <property type="entry name" value="RND_pump_MFP"/>
</dbReference>
<name>A0ABU9Z1K3_9RHOO</name>
<dbReference type="Proteomes" id="UP001410394">
    <property type="component" value="Unassembled WGS sequence"/>
</dbReference>
<dbReference type="Gene3D" id="2.40.30.170">
    <property type="match status" value="1"/>
</dbReference>
<sequence>MGNMPPLQVGAVTVQPQRVPVSFEYTGQTVGSREVEVRARVGGILEKRLYTEGAFVKAGQTLFELDPKPLQAQVAAAEADVATSEARLAQASREAARLKPLIADKAVSQQDYDNAVSNEQIAVATLKSSKARLQQVQLDLGYTKVTAPVSGWSGRGLKSEGSLVTTTDSLLTTLVQLNPLYVSFGPSENEQNAINADVAANQLELPKGGAYSVEIRGIDGKVLAQGGRLNFADSRVSNQTGTVEMRAEVPNADNKLKAGQFVRVALQGAVRPAALVVPQGAVLEGPQGKMVMVVVPGKDGAPTSFAPRPIEVGEWSVLGKGPLARVWVVKKGLVAGDQVIIDNLTKLTRMPPGVPVAPVSPEASAAAQSAPAAAH</sequence>
<dbReference type="EMBL" id="JBDIVE010000009">
    <property type="protein sequence ID" value="MEN3069894.1"/>
    <property type="molecule type" value="Genomic_DNA"/>
</dbReference>
<accession>A0ABU9Z1K3</accession>
<proteinExistence type="inferred from homology"/>
<dbReference type="Pfam" id="PF25917">
    <property type="entry name" value="BSH_RND"/>
    <property type="match status" value="1"/>
</dbReference>
<protein>
    <submittedName>
        <fullName evidence="5">Efflux RND transporter periplasmic adaptor subunit</fullName>
    </submittedName>
</protein>
<evidence type="ECO:0000259" key="4">
    <source>
        <dbReference type="Pfam" id="PF25944"/>
    </source>
</evidence>
<dbReference type="PANTHER" id="PTHR30158">
    <property type="entry name" value="ACRA/E-RELATED COMPONENT OF DRUG EFFLUX TRANSPORTER"/>
    <property type="match status" value="1"/>
</dbReference>